<evidence type="ECO:0000313" key="7">
    <source>
        <dbReference type="Proteomes" id="UP000594263"/>
    </source>
</evidence>
<keyword evidence="7" id="KW-1185">Reference proteome</keyword>
<keyword evidence="4" id="KW-0175">Coiled coil</keyword>
<evidence type="ECO:0000256" key="1">
    <source>
        <dbReference type="ARBA" id="ARBA00023015"/>
    </source>
</evidence>
<dbReference type="PANTHER" id="PTHR31636">
    <property type="entry name" value="OSJNBA0084A10.13 PROTEIN-RELATED"/>
    <property type="match status" value="1"/>
</dbReference>
<name>A0A7N0UQH9_KALFE</name>
<evidence type="ECO:0000256" key="2">
    <source>
        <dbReference type="ARBA" id="ARBA00023163"/>
    </source>
</evidence>
<evidence type="ECO:0000256" key="5">
    <source>
        <dbReference type="SAM" id="MobiDB-lite"/>
    </source>
</evidence>
<proteinExistence type="inferred from homology"/>
<feature type="region of interest" description="SAW" evidence="3">
    <location>
        <begin position="541"/>
        <end position="621"/>
    </location>
</feature>
<evidence type="ECO:0000256" key="4">
    <source>
        <dbReference type="SAM" id="Coils"/>
    </source>
</evidence>
<feature type="compositionally biased region" description="Low complexity" evidence="5">
    <location>
        <begin position="224"/>
        <end position="236"/>
    </location>
</feature>
<feature type="short sequence motif" description="VHIID" evidence="3">
    <location>
        <begin position="353"/>
        <end position="357"/>
    </location>
</feature>
<dbReference type="EnsemblPlants" id="Kaladp0079s0107.1.v1.1">
    <property type="protein sequence ID" value="Kaladp0079s0107.1.v1.1.CDS.1"/>
    <property type="gene ID" value="Kaladp0079s0107.v1.1"/>
</dbReference>
<dbReference type="Pfam" id="PF03514">
    <property type="entry name" value="GRAS"/>
    <property type="match status" value="1"/>
</dbReference>
<comment type="caution">
    <text evidence="3">Lacks conserved residue(s) required for the propagation of feature annotation.</text>
</comment>
<keyword evidence="2" id="KW-0804">Transcription</keyword>
<dbReference type="InterPro" id="IPR005202">
    <property type="entry name" value="TF_GRAS"/>
</dbReference>
<sequence>MSSGGLPDFFSAAASSSSAGRPVNASSSSSSSVVIQQQQQPVMYHRPQFLPDHSQSGLGKRTLAEFQNQRQQFQHQNPLLLLRQQQPQQQGVGAFPMRSVKPRIYQNPSPISPLSPIDLLPEMGAAFMGRRQNSIGFGRGSVVPTPTTNLSHHHNRVFVAGNSKEEVTETEKKMMNRLHELERQLLGDDNDDARDSVSVITGNEWSDTIQNLIVTNQKPPPPQQVNTSSPTSSSSSCSSVVASPLPICAKQSLIEAAAAIADGKSESAAEIVTRLTQSSNPRGTPEQRLAYYMSLALKSKLTSGEGQKSAHEIRSSEHYESVQLLYQHSSCFKLGFLAANLAIIEGTADVKSLHVVDFDMGDGAQYHNLLQLLSLRKSGKPTSVRITAVDVGENGGGGGHERWSIIAKEKLSQLSERVGVPLELRTLHLRVGDVSRKSLCSNPDEVVAVNLACSLSKLPDESVSTENKRDELLRRVKGLEARIVTVVEEEMNCNTAPLQTRVAECCSFYGALLESMDSGGMEAERIRVEEGLGRRMVNTVACEGGDRVERCEVLGKWRARMGMAGFELKPVSQNVVDSLSSRINNNSGGTRVGCPLFVKEANGGVCFGWMGRILTVTSAWR</sequence>
<dbReference type="OMA" id="NEACGHY"/>
<comment type="similarity">
    <text evidence="3">Belongs to the GRAS family.</text>
</comment>
<dbReference type="Gramene" id="Kaladp0079s0107.1.v1.1">
    <property type="protein sequence ID" value="Kaladp0079s0107.1.v1.1.CDS.1"/>
    <property type="gene ID" value="Kaladp0079s0107.v1.1"/>
</dbReference>
<reference evidence="6" key="1">
    <citation type="submission" date="2021-01" db="UniProtKB">
        <authorList>
            <consortium name="EnsemblPlants"/>
        </authorList>
    </citation>
    <scope>IDENTIFICATION</scope>
</reference>
<dbReference type="AlphaFoldDB" id="A0A7N0UQH9"/>
<protein>
    <recommendedName>
        <fullName evidence="8">Scarecrow-like protein 8</fullName>
    </recommendedName>
</protein>
<feature type="region of interest" description="Disordered" evidence="5">
    <location>
        <begin position="1"/>
        <end position="38"/>
    </location>
</feature>
<evidence type="ECO:0000256" key="3">
    <source>
        <dbReference type="PROSITE-ProRule" id="PRU01191"/>
    </source>
</evidence>
<keyword evidence="1" id="KW-0805">Transcription regulation</keyword>
<dbReference type="PROSITE" id="PS50985">
    <property type="entry name" value="GRAS"/>
    <property type="match status" value="1"/>
</dbReference>
<accession>A0A7N0UQH9</accession>
<evidence type="ECO:0008006" key="8">
    <source>
        <dbReference type="Google" id="ProtNLM"/>
    </source>
</evidence>
<feature type="region of interest" description="Disordered" evidence="5">
    <location>
        <begin position="214"/>
        <end position="236"/>
    </location>
</feature>
<feature type="coiled-coil region" evidence="4">
    <location>
        <begin position="462"/>
        <end position="489"/>
    </location>
</feature>
<feature type="compositionally biased region" description="Low complexity" evidence="5">
    <location>
        <begin position="11"/>
        <end position="38"/>
    </location>
</feature>
<evidence type="ECO:0000313" key="6">
    <source>
        <dbReference type="EnsemblPlants" id="Kaladp0079s0107.1.v1.1.CDS.1"/>
    </source>
</evidence>
<feature type="region of interest" description="PFYRE" evidence="3">
    <location>
        <begin position="447"/>
        <end position="538"/>
    </location>
</feature>
<organism evidence="6 7">
    <name type="scientific">Kalanchoe fedtschenkoi</name>
    <name type="common">Lavender scallops</name>
    <name type="synonym">South American air plant</name>
    <dbReference type="NCBI Taxonomy" id="63787"/>
    <lineage>
        <taxon>Eukaryota</taxon>
        <taxon>Viridiplantae</taxon>
        <taxon>Streptophyta</taxon>
        <taxon>Embryophyta</taxon>
        <taxon>Tracheophyta</taxon>
        <taxon>Spermatophyta</taxon>
        <taxon>Magnoliopsida</taxon>
        <taxon>eudicotyledons</taxon>
        <taxon>Gunneridae</taxon>
        <taxon>Pentapetalae</taxon>
        <taxon>Saxifragales</taxon>
        <taxon>Crassulaceae</taxon>
        <taxon>Kalanchoe</taxon>
    </lineage>
</organism>
<dbReference type="Proteomes" id="UP000594263">
    <property type="component" value="Unplaced"/>
</dbReference>